<dbReference type="InterPro" id="IPR011010">
    <property type="entry name" value="DNA_brk_join_enz"/>
</dbReference>
<evidence type="ECO:0000256" key="1">
    <source>
        <dbReference type="ARBA" id="ARBA00023172"/>
    </source>
</evidence>
<dbReference type="Pfam" id="PF16795">
    <property type="entry name" value="Phage_integr_3"/>
    <property type="match status" value="1"/>
</dbReference>
<dbReference type="PATRIC" id="fig|273057.12.peg.785"/>
<dbReference type="KEGG" id="sso:SSO0782"/>
<sequence length="226" mass="26873">MIKERGISEKTAREYVSALNRPYRETRNTQKAYRLFAKFLMSRGIISENFAEKILKIIKVKKANVDLYIPSIDEVRQTLEIAREYSENIYFIYRLALESGARLSEILTVLRNPDRDVCEDICYYPLSWERGFKRSFYIFHITQLKKIDITQWAVSDFEKRYDVVKIKYIRKFVATKMAELGIQLDIIDFIQGRKPSRVLTQHYVSLLGIAKENYKKYAEWLKNVLQ</sequence>
<dbReference type="RefSeq" id="WP_010923075.1">
    <property type="nucleotide sequence ID" value="NC_002754.1"/>
</dbReference>
<dbReference type="InterPro" id="IPR013762">
    <property type="entry name" value="Integrase-like_cat_sf"/>
</dbReference>
<evidence type="ECO:0000313" key="4">
    <source>
        <dbReference type="Proteomes" id="UP000001974"/>
    </source>
</evidence>
<keyword evidence="1" id="KW-0233">DNA recombination</keyword>
<dbReference type="GeneID" id="1455047"/>
<keyword evidence="4" id="KW-1185">Reference proteome</keyword>
<organism evidence="3 4">
    <name type="scientific">Saccharolobus solfataricus (strain ATCC 35092 / DSM 1617 / JCM 11322 / P2)</name>
    <name type="common">Sulfolobus solfataricus</name>
    <dbReference type="NCBI Taxonomy" id="273057"/>
    <lineage>
        <taxon>Archaea</taxon>
        <taxon>Thermoproteota</taxon>
        <taxon>Thermoprotei</taxon>
        <taxon>Sulfolobales</taxon>
        <taxon>Sulfolobaceae</taxon>
        <taxon>Saccharolobus</taxon>
    </lineage>
</organism>
<gene>
    <name evidence="3" type="ordered locus">SSO0782</name>
</gene>
<evidence type="ECO:0000259" key="2">
    <source>
        <dbReference type="Pfam" id="PF16795"/>
    </source>
</evidence>
<dbReference type="SUPFAM" id="SSF56349">
    <property type="entry name" value="DNA breaking-rejoining enzymes"/>
    <property type="match status" value="1"/>
</dbReference>
<dbReference type="PhylomeDB" id="Q7LXJ1"/>
<dbReference type="PIR" id="A90228">
    <property type="entry name" value="A90228"/>
</dbReference>
<accession>Q7LXJ1</accession>
<dbReference type="GO" id="GO:0015074">
    <property type="term" value="P:DNA integration"/>
    <property type="evidence" value="ECO:0007669"/>
    <property type="project" value="InterPro"/>
</dbReference>
<proteinExistence type="predicted"/>
<dbReference type="AlphaFoldDB" id="Q7LXJ1"/>
<reference evidence="4" key="1">
    <citation type="journal article" date="2001" name="Proc. Natl. Acad. Sci. U.S.A.">
        <title>The complete genome of the crenarchaeon Sulfolobus solfataricus P2.</title>
        <authorList>
            <person name="She Q."/>
            <person name="Singh R.K."/>
            <person name="Confalonieri F."/>
            <person name="Zivanovic Y."/>
            <person name="Allard G."/>
            <person name="Awayez M.J."/>
            <person name="Chan-Weiher C.C.-Y."/>
            <person name="Clausen I.G."/>
            <person name="Curtis B.A."/>
            <person name="De Moors A."/>
            <person name="Erauso G."/>
            <person name="Fletcher C."/>
            <person name="Gordon P.M.K."/>
            <person name="Heikamp-de Jong I."/>
            <person name="Jeffries A.C."/>
            <person name="Kozera C.J."/>
            <person name="Medina N."/>
            <person name="Peng X."/>
            <person name="Thi-Ngoc H.P."/>
            <person name="Redder P."/>
            <person name="Schenk M.E."/>
            <person name="Theriault C."/>
            <person name="Tolstrup N."/>
            <person name="Charlebois R.L."/>
            <person name="Doolittle W.F."/>
            <person name="Duguet M."/>
            <person name="Gaasterland T."/>
            <person name="Garrett R.A."/>
            <person name="Ragan M.A."/>
            <person name="Sensen C.W."/>
            <person name="Van der Oost J."/>
        </authorList>
    </citation>
    <scope>NUCLEOTIDE SEQUENCE [LARGE SCALE GENOMIC DNA]</scope>
    <source>
        <strain evidence="4">ATCC 35092 / DSM 1617 / JCM 11322 / P2</strain>
    </source>
</reference>
<name>Q7LXJ1_SACS2</name>
<evidence type="ECO:0000313" key="3">
    <source>
        <dbReference type="EMBL" id="AAK41080.1"/>
    </source>
</evidence>
<dbReference type="EMBL" id="AE006641">
    <property type="protein sequence ID" value="AAK41080.1"/>
    <property type="molecule type" value="Genomic_DNA"/>
</dbReference>
<dbReference type="Proteomes" id="UP000001974">
    <property type="component" value="Chromosome"/>
</dbReference>
<dbReference type="GO" id="GO:0003677">
    <property type="term" value="F:DNA binding"/>
    <property type="evidence" value="ECO:0007669"/>
    <property type="project" value="InterPro"/>
</dbReference>
<dbReference type="InParanoid" id="Q7LXJ1"/>
<dbReference type="GO" id="GO:0006310">
    <property type="term" value="P:DNA recombination"/>
    <property type="evidence" value="ECO:0007669"/>
    <property type="project" value="UniProtKB-KW"/>
</dbReference>
<dbReference type="eggNOG" id="arCOG01244">
    <property type="taxonomic scope" value="Archaea"/>
</dbReference>
<feature type="domain" description="Integrase SSV1 C-terminal" evidence="2">
    <location>
        <begin position="68"/>
        <end position="220"/>
    </location>
</feature>
<dbReference type="PaxDb" id="273057-SSO0782"/>
<dbReference type="HOGENOM" id="CLU_083804_0_0_2"/>
<dbReference type="Gene3D" id="1.10.443.10">
    <property type="entry name" value="Intergrase catalytic core"/>
    <property type="match status" value="1"/>
</dbReference>
<protein>
    <submittedName>
        <fullName evidence="3">SSV1 integrase homolog (Orf D-335)</fullName>
    </submittedName>
</protein>
<dbReference type="InterPro" id="IPR031857">
    <property type="entry name" value="Integrase_SSV1_C"/>
</dbReference>
<dbReference type="EnsemblBacteria" id="AAK41080">
    <property type="protein sequence ID" value="AAK41080"/>
    <property type="gene ID" value="SSO0782"/>
</dbReference>